<protein>
    <recommendedName>
        <fullName evidence="3">Nitroreductase domain-containing protein</fullName>
    </recommendedName>
</protein>
<accession>X0U6Y9</accession>
<feature type="non-terminal residue" evidence="4">
    <location>
        <position position="1"/>
    </location>
</feature>
<dbReference type="GO" id="GO:0016491">
    <property type="term" value="F:oxidoreductase activity"/>
    <property type="evidence" value="ECO:0007669"/>
    <property type="project" value="UniProtKB-KW"/>
</dbReference>
<dbReference type="InterPro" id="IPR029479">
    <property type="entry name" value="Nitroreductase"/>
</dbReference>
<evidence type="ECO:0000256" key="1">
    <source>
        <dbReference type="ARBA" id="ARBA00007118"/>
    </source>
</evidence>
<dbReference type="Gene3D" id="3.40.109.10">
    <property type="entry name" value="NADH Oxidase"/>
    <property type="match status" value="1"/>
</dbReference>
<dbReference type="Pfam" id="PF00881">
    <property type="entry name" value="Nitroreductase"/>
    <property type="match status" value="1"/>
</dbReference>
<dbReference type="PANTHER" id="PTHR43673">
    <property type="entry name" value="NAD(P)H NITROREDUCTASE YDGI-RELATED"/>
    <property type="match status" value="1"/>
</dbReference>
<keyword evidence="2" id="KW-0560">Oxidoreductase</keyword>
<reference evidence="4" key="1">
    <citation type="journal article" date="2014" name="Front. Microbiol.">
        <title>High frequency of phylogenetically diverse reductive dehalogenase-homologous genes in deep subseafloor sedimentary metagenomes.</title>
        <authorList>
            <person name="Kawai M."/>
            <person name="Futagami T."/>
            <person name="Toyoda A."/>
            <person name="Takaki Y."/>
            <person name="Nishi S."/>
            <person name="Hori S."/>
            <person name="Arai W."/>
            <person name="Tsubouchi T."/>
            <person name="Morono Y."/>
            <person name="Uchiyama I."/>
            <person name="Ito T."/>
            <person name="Fujiyama A."/>
            <person name="Inagaki F."/>
            <person name="Takami H."/>
        </authorList>
    </citation>
    <scope>NUCLEOTIDE SEQUENCE</scope>
    <source>
        <strain evidence="4">Expedition CK06-06</strain>
    </source>
</reference>
<name>X0U6Y9_9ZZZZ</name>
<dbReference type="InterPro" id="IPR000415">
    <property type="entry name" value="Nitroreductase-like"/>
</dbReference>
<gene>
    <name evidence="4" type="ORF">S01H1_26319</name>
</gene>
<proteinExistence type="inferred from homology"/>
<comment type="caution">
    <text evidence="4">The sequence shown here is derived from an EMBL/GenBank/DDBJ whole genome shotgun (WGS) entry which is preliminary data.</text>
</comment>
<evidence type="ECO:0000313" key="4">
    <source>
        <dbReference type="EMBL" id="GAF96127.1"/>
    </source>
</evidence>
<evidence type="ECO:0000256" key="2">
    <source>
        <dbReference type="ARBA" id="ARBA00023002"/>
    </source>
</evidence>
<dbReference type="SUPFAM" id="SSF55469">
    <property type="entry name" value="FMN-dependent nitroreductase-like"/>
    <property type="match status" value="1"/>
</dbReference>
<evidence type="ECO:0000259" key="3">
    <source>
        <dbReference type="Pfam" id="PF00881"/>
    </source>
</evidence>
<dbReference type="EMBL" id="BARS01015945">
    <property type="protein sequence ID" value="GAF96127.1"/>
    <property type="molecule type" value="Genomic_DNA"/>
</dbReference>
<dbReference type="AlphaFoldDB" id="X0U6Y9"/>
<sequence>RRAVEYILGRHMAREFTGGRVEPEDMELLKEALRWAPSAGNRQPWFFYVVRDKAVQSALAGAAYHQHFVEEAAVVFVVCADPERSAARYKDRGRTLYCYQDTAAAVENLLIAAEMLGYGACWVGAFDEEVARKALDIPGHLRPVAIVPVGPCRPVTAFPDRRPAESVFKIVE</sequence>
<feature type="domain" description="Nitroreductase" evidence="3">
    <location>
        <begin position="63"/>
        <end position="150"/>
    </location>
</feature>
<comment type="similarity">
    <text evidence="1">Belongs to the nitroreductase family.</text>
</comment>
<organism evidence="4">
    <name type="scientific">marine sediment metagenome</name>
    <dbReference type="NCBI Taxonomy" id="412755"/>
    <lineage>
        <taxon>unclassified sequences</taxon>
        <taxon>metagenomes</taxon>
        <taxon>ecological metagenomes</taxon>
    </lineage>
</organism>
<dbReference type="PANTHER" id="PTHR43673:SF10">
    <property type="entry name" value="NADH DEHYDROGENASE_NAD(P)H NITROREDUCTASE XCC3605-RELATED"/>
    <property type="match status" value="1"/>
</dbReference>